<name>A0A922I593_DERFA</name>
<sequence length="60" mass="6839">MNQPIQSKRETETTGQPNVNGQNLSIHPSIHPSILFYSYDHSTNSDIYCMVSVHKFVSMK</sequence>
<accession>A0A922I593</accession>
<organism evidence="2 3">
    <name type="scientific">Dermatophagoides farinae</name>
    <name type="common">American house dust mite</name>
    <dbReference type="NCBI Taxonomy" id="6954"/>
    <lineage>
        <taxon>Eukaryota</taxon>
        <taxon>Metazoa</taxon>
        <taxon>Ecdysozoa</taxon>
        <taxon>Arthropoda</taxon>
        <taxon>Chelicerata</taxon>
        <taxon>Arachnida</taxon>
        <taxon>Acari</taxon>
        <taxon>Acariformes</taxon>
        <taxon>Sarcoptiformes</taxon>
        <taxon>Astigmata</taxon>
        <taxon>Psoroptidia</taxon>
        <taxon>Analgoidea</taxon>
        <taxon>Pyroglyphidae</taxon>
        <taxon>Dermatophagoidinae</taxon>
        <taxon>Dermatophagoides</taxon>
    </lineage>
</organism>
<evidence type="ECO:0000313" key="2">
    <source>
        <dbReference type="EMBL" id="KAH9520896.1"/>
    </source>
</evidence>
<dbReference type="EMBL" id="ASGP02000002">
    <property type="protein sequence ID" value="KAH9520896.1"/>
    <property type="molecule type" value="Genomic_DNA"/>
</dbReference>
<protein>
    <submittedName>
        <fullName evidence="2">Uncharacterized protein</fullName>
    </submittedName>
</protein>
<evidence type="ECO:0000256" key="1">
    <source>
        <dbReference type="SAM" id="MobiDB-lite"/>
    </source>
</evidence>
<feature type="compositionally biased region" description="Polar residues" evidence="1">
    <location>
        <begin position="13"/>
        <end position="25"/>
    </location>
</feature>
<keyword evidence="3" id="KW-1185">Reference proteome</keyword>
<feature type="region of interest" description="Disordered" evidence="1">
    <location>
        <begin position="1"/>
        <end position="25"/>
    </location>
</feature>
<comment type="caution">
    <text evidence="2">The sequence shown here is derived from an EMBL/GenBank/DDBJ whole genome shotgun (WGS) entry which is preliminary data.</text>
</comment>
<reference evidence="2" key="1">
    <citation type="submission" date="2013-05" db="EMBL/GenBank/DDBJ databases">
        <authorList>
            <person name="Yim A.K.Y."/>
            <person name="Chan T.F."/>
            <person name="Ji K.M."/>
            <person name="Liu X.Y."/>
            <person name="Zhou J.W."/>
            <person name="Li R.Q."/>
            <person name="Yang K.Y."/>
            <person name="Li J."/>
            <person name="Li M."/>
            <person name="Law P.T.W."/>
            <person name="Wu Y.L."/>
            <person name="Cai Z.L."/>
            <person name="Qin H."/>
            <person name="Bao Y."/>
            <person name="Leung R.K.K."/>
            <person name="Ng P.K.S."/>
            <person name="Zou J."/>
            <person name="Zhong X.J."/>
            <person name="Ran P.X."/>
            <person name="Zhong N.S."/>
            <person name="Liu Z.G."/>
            <person name="Tsui S.K.W."/>
        </authorList>
    </citation>
    <scope>NUCLEOTIDE SEQUENCE</scope>
    <source>
        <strain evidence="2">Derf</strain>
        <tissue evidence="2">Whole organism</tissue>
    </source>
</reference>
<gene>
    <name evidence="2" type="ORF">DERF_004577</name>
</gene>
<reference evidence="2" key="2">
    <citation type="journal article" date="2022" name="Res Sq">
        <title>Comparative Genomics Reveals Insights into the Divergent Evolution of Astigmatic Mites and Household Pest Adaptations.</title>
        <authorList>
            <person name="Xiong Q."/>
            <person name="Wan A.T.-Y."/>
            <person name="Liu X.-Y."/>
            <person name="Fung C.S.-H."/>
            <person name="Xiao X."/>
            <person name="Malainual N."/>
            <person name="Hou J."/>
            <person name="Wang L."/>
            <person name="Wang M."/>
            <person name="Yang K."/>
            <person name="Cui Y."/>
            <person name="Leung E."/>
            <person name="Nong W."/>
            <person name="Shin S.-K."/>
            <person name="Au S."/>
            <person name="Jeong K.Y."/>
            <person name="Chew F.T."/>
            <person name="Hui J."/>
            <person name="Leung T.F."/>
            <person name="Tungtrongchitr A."/>
            <person name="Zhong N."/>
            <person name="Liu Z."/>
            <person name="Tsui S."/>
        </authorList>
    </citation>
    <scope>NUCLEOTIDE SEQUENCE</scope>
    <source>
        <strain evidence="2">Derf</strain>
        <tissue evidence="2">Whole organism</tissue>
    </source>
</reference>
<proteinExistence type="predicted"/>
<evidence type="ECO:0000313" key="3">
    <source>
        <dbReference type="Proteomes" id="UP000790347"/>
    </source>
</evidence>
<dbReference type="Proteomes" id="UP000790347">
    <property type="component" value="Unassembled WGS sequence"/>
</dbReference>
<dbReference type="AlphaFoldDB" id="A0A922I593"/>